<protein>
    <submittedName>
        <fullName evidence="2">Uncharacterized protein</fullName>
    </submittedName>
</protein>
<sequence>MGGKGFSGGKPKSSYGYPLRPLGGLRRSPLAVRRRFSVRCHGCRDKEIHNLSTYCGLRLSRSPQQIYFVRTIWRQ</sequence>
<proteinExistence type="predicted"/>
<name>A0A426XBK5_ENSVE</name>
<comment type="caution">
    <text evidence="2">The sequence shown here is derived from an EMBL/GenBank/DDBJ whole genome shotgun (WGS) entry which is preliminary data.</text>
</comment>
<evidence type="ECO:0000313" key="2">
    <source>
        <dbReference type="EMBL" id="RRT36834.1"/>
    </source>
</evidence>
<feature type="region of interest" description="Disordered" evidence="1">
    <location>
        <begin position="1"/>
        <end position="20"/>
    </location>
</feature>
<gene>
    <name evidence="2" type="ORF">B296_00049452</name>
</gene>
<reference evidence="2 3" key="1">
    <citation type="journal article" date="2014" name="Agronomy (Basel)">
        <title>A Draft Genome Sequence for Ensete ventricosum, the Drought-Tolerant Tree Against Hunger.</title>
        <authorList>
            <person name="Harrison J."/>
            <person name="Moore K.A."/>
            <person name="Paszkiewicz K."/>
            <person name="Jones T."/>
            <person name="Grant M."/>
            <person name="Ambacheew D."/>
            <person name="Muzemil S."/>
            <person name="Studholme D.J."/>
        </authorList>
    </citation>
    <scope>NUCLEOTIDE SEQUENCE [LARGE SCALE GENOMIC DNA]</scope>
</reference>
<feature type="compositionally biased region" description="Low complexity" evidence="1">
    <location>
        <begin position="9"/>
        <end position="20"/>
    </location>
</feature>
<organism evidence="2 3">
    <name type="scientific">Ensete ventricosum</name>
    <name type="common">Abyssinian banana</name>
    <name type="synonym">Musa ensete</name>
    <dbReference type="NCBI Taxonomy" id="4639"/>
    <lineage>
        <taxon>Eukaryota</taxon>
        <taxon>Viridiplantae</taxon>
        <taxon>Streptophyta</taxon>
        <taxon>Embryophyta</taxon>
        <taxon>Tracheophyta</taxon>
        <taxon>Spermatophyta</taxon>
        <taxon>Magnoliopsida</taxon>
        <taxon>Liliopsida</taxon>
        <taxon>Zingiberales</taxon>
        <taxon>Musaceae</taxon>
        <taxon>Ensete</taxon>
    </lineage>
</organism>
<evidence type="ECO:0000313" key="3">
    <source>
        <dbReference type="Proteomes" id="UP000287651"/>
    </source>
</evidence>
<dbReference type="AlphaFoldDB" id="A0A426XBK5"/>
<evidence type="ECO:0000256" key="1">
    <source>
        <dbReference type="SAM" id="MobiDB-lite"/>
    </source>
</evidence>
<accession>A0A426XBK5</accession>
<dbReference type="EMBL" id="AMZH03023077">
    <property type="protein sequence ID" value="RRT36834.1"/>
    <property type="molecule type" value="Genomic_DNA"/>
</dbReference>
<dbReference type="Proteomes" id="UP000287651">
    <property type="component" value="Unassembled WGS sequence"/>
</dbReference>